<gene>
    <name evidence="13" type="ORF">FMAN_06862</name>
</gene>
<organism evidence="13 14">
    <name type="scientific">Fusarium mangiferae</name>
    <name type="common">Mango malformation disease fungus</name>
    <dbReference type="NCBI Taxonomy" id="192010"/>
    <lineage>
        <taxon>Eukaryota</taxon>
        <taxon>Fungi</taxon>
        <taxon>Dikarya</taxon>
        <taxon>Ascomycota</taxon>
        <taxon>Pezizomycotina</taxon>
        <taxon>Sordariomycetes</taxon>
        <taxon>Hypocreomycetidae</taxon>
        <taxon>Hypocreales</taxon>
        <taxon>Nectriaceae</taxon>
        <taxon>Fusarium</taxon>
        <taxon>Fusarium fujikuroi species complex</taxon>
    </lineage>
</organism>
<evidence type="ECO:0000256" key="1">
    <source>
        <dbReference type="ARBA" id="ARBA00004613"/>
    </source>
</evidence>
<keyword evidence="4 12" id="KW-0732">Signal</keyword>
<dbReference type="InterPro" id="IPR011050">
    <property type="entry name" value="Pectin_lyase_fold/virulence"/>
</dbReference>
<dbReference type="GO" id="GO:0071555">
    <property type="term" value="P:cell wall organization"/>
    <property type="evidence" value="ECO:0007669"/>
    <property type="project" value="UniProtKB-KW"/>
</dbReference>
<evidence type="ECO:0000256" key="7">
    <source>
        <dbReference type="ARBA" id="ARBA00023180"/>
    </source>
</evidence>
<dbReference type="GO" id="GO:0005975">
    <property type="term" value="P:carbohydrate metabolic process"/>
    <property type="evidence" value="ECO:0007669"/>
    <property type="project" value="InterPro"/>
</dbReference>
<keyword evidence="14" id="KW-1185">Reference proteome</keyword>
<evidence type="ECO:0000256" key="12">
    <source>
        <dbReference type="SAM" id="SignalP"/>
    </source>
</evidence>
<keyword evidence="6" id="KW-1015">Disulfide bond</keyword>
<protein>
    <submittedName>
        <fullName evidence="13">Probable rhamnogalacturonase A</fullName>
    </submittedName>
</protein>
<feature type="chain" id="PRO_5013132112" evidence="12">
    <location>
        <begin position="21"/>
        <end position="523"/>
    </location>
</feature>
<keyword evidence="9" id="KW-0961">Cell wall biogenesis/degradation</keyword>
<dbReference type="InterPro" id="IPR000743">
    <property type="entry name" value="Glyco_hydro_28"/>
</dbReference>
<dbReference type="InterPro" id="IPR012334">
    <property type="entry name" value="Pectin_lyas_fold"/>
</dbReference>
<feature type="region of interest" description="Disordered" evidence="11">
    <location>
        <begin position="486"/>
        <end position="523"/>
    </location>
</feature>
<proteinExistence type="inferred from homology"/>
<dbReference type="GO" id="GO:0046576">
    <property type="term" value="F:rhamnogalacturonan alpha-L-rhamnopyranosyl-(1-&gt;4)-alpha-D-galactopyranosyluronide lyase activity"/>
    <property type="evidence" value="ECO:0007669"/>
    <property type="project" value="UniProtKB-ARBA"/>
</dbReference>
<keyword evidence="7" id="KW-0325">Glycoprotein</keyword>
<evidence type="ECO:0000256" key="4">
    <source>
        <dbReference type="ARBA" id="ARBA00022729"/>
    </source>
</evidence>
<evidence type="ECO:0000256" key="3">
    <source>
        <dbReference type="ARBA" id="ARBA00022525"/>
    </source>
</evidence>
<dbReference type="Gene3D" id="2.160.20.10">
    <property type="entry name" value="Single-stranded right-handed beta-helix, Pectin lyase-like"/>
    <property type="match status" value="1"/>
</dbReference>
<feature type="signal peptide" evidence="12">
    <location>
        <begin position="1"/>
        <end position="20"/>
    </location>
</feature>
<evidence type="ECO:0000313" key="14">
    <source>
        <dbReference type="Proteomes" id="UP000184255"/>
    </source>
</evidence>
<dbReference type="GO" id="GO:0004650">
    <property type="term" value="F:polygalacturonase activity"/>
    <property type="evidence" value="ECO:0007669"/>
    <property type="project" value="InterPro"/>
</dbReference>
<dbReference type="PANTHER" id="PTHR31736">
    <property type="match status" value="1"/>
</dbReference>
<reference evidence="14" key="1">
    <citation type="journal article" date="2016" name="Genome Biol. Evol.">
        <title>Comparative 'omics' of the Fusarium fujikuroi species complex highlights differences in genetic potential and metabolite synthesis.</title>
        <authorList>
            <person name="Niehaus E.-M."/>
            <person name="Muensterkoetter M."/>
            <person name="Proctor R.H."/>
            <person name="Brown D.W."/>
            <person name="Sharon A."/>
            <person name="Idan Y."/>
            <person name="Oren-Young L."/>
            <person name="Sieber C.M."/>
            <person name="Novak O."/>
            <person name="Pencik A."/>
            <person name="Tarkowska D."/>
            <person name="Hromadova K."/>
            <person name="Freeman S."/>
            <person name="Maymon M."/>
            <person name="Elazar M."/>
            <person name="Youssef S.A."/>
            <person name="El-Shabrawy E.S.M."/>
            <person name="Shalaby A.B.A."/>
            <person name="Houterman P."/>
            <person name="Brock N.L."/>
            <person name="Burkhardt I."/>
            <person name="Tsavkelova E.A."/>
            <person name="Dickschat J.S."/>
            <person name="Galuszka P."/>
            <person name="Gueldener U."/>
            <person name="Tudzynski B."/>
        </authorList>
    </citation>
    <scope>NUCLEOTIDE SEQUENCE [LARGE SCALE GENOMIC DNA]</scope>
    <source>
        <strain evidence="14">MRC7560</strain>
    </source>
</reference>
<comment type="subcellular location">
    <subcellularLocation>
        <location evidence="1">Secreted</location>
    </subcellularLocation>
</comment>
<keyword evidence="5 10" id="KW-0378">Hydrolase</keyword>
<comment type="similarity">
    <text evidence="2 10">Belongs to the glycosyl hydrolase 28 family.</text>
</comment>
<dbReference type="Proteomes" id="UP000184255">
    <property type="component" value="Unassembled WGS sequence"/>
</dbReference>
<comment type="caution">
    <text evidence="13">The sequence shown here is derived from an EMBL/GenBank/DDBJ whole genome shotgun (WGS) entry which is preliminary data.</text>
</comment>
<evidence type="ECO:0000313" key="13">
    <source>
        <dbReference type="EMBL" id="CVL08698.1"/>
    </source>
</evidence>
<evidence type="ECO:0000256" key="9">
    <source>
        <dbReference type="ARBA" id="ARBA00023316"/>
    </source>
</evidence>
<evidence type="ECO:0000256" key="6">
    <source>
        <dbReference type="ARBA" id="ARBA00023157"/>
    </source>
</evidence>
<dbReference type="RefSeq" id="XP_041691209.1">
    <property type="nucleotide sequence ID" value="XM_041825872.1"/>
</dbReference>
<keyword evidence="8 10" id="KW-0326">Glycosidase</keyword>
<dbReference type="AlphaFoldDB" id="A0A1L7UDC8"/>
<keyword evidence="3" id="KW-0964">Secreted</keyword>
<dbReference type="PANTHER" id="PTHR31736:SF19">
    <property type="entry name" value="PECTIN LYASE SUPERFAMILY PROTEIN-RELATED"/>
    <property type="match status" value="1"/>
</dbReference>
<dbReference type="GeneID" id="65086126"/>
<evidence type="ECO:0000256" key="5">
    <source>
        <dbReference type="ARBA" id="ARBA00022801"/>
    </source>
</evidence>
<evidence type="ECO:0000256" key="11">
    <source>
        <dbReference type="SAM" id="MobiDB-lite"/>
    </source>
</evidence>
<dbReference type="GO" id="GO:0005576">
    <property type="term" value="C:extracellular region"/>
    <property type="evidence" value="ECO:0007669"/>
    <property type="project" value="UniProtKB-SubCell"/>
</dbReference>
<dbReference type="EMBL" id="FCQH01000024">
    <property type="protein sequence ID" value="CVL08698.1"/>
    <property type="molecule type" value="Genomic_DNA"/>
</dbReference>
<evidence type="ECO:0000256" key="8">
    <source>
        <dbReference type="ARBA" id="ARBA00023295"/>
    </source>
</evidence>
<dbReference type="VEuPathDB" id="FungiDB:FMAN_06862"/>
<accession>A0A1L7UDC8</accession>
<name>A0A1L7UDC8_FUSMA</name>
<dbReference type="Pfam" id="PF00295">
    <property type="entry name" value="Glyco_hydro_28"/>
    <property type="match status" value="1"/>
</dbReference>
<evidence type="ECO:0000256" key="10">
    <source>
        <dbReference type="RuleBase" id="RU361169"/>
    </source>
</evidence>
<dbReference type="SUPFAM" id="SSF51126">
    <property type="entry name" value="Pectin lyase-like"/>
    <property type="match status" value="1"/>
</dbReference>
<evidence type="ECO:0000256" key="2">
    <source>
        <dbReference type="ARBA" id="ARBA00008834"/>
    </source>
</evidence>
<sequence>MRHSFISALIAVGSAVQAAAQLNGKVGPLTTASAKAAIKTCNIVDYGAKANAKTDNGPAIQKAWNDCRTGGGEPMSFRLDGIIYRIGTDGGNMFMFKHLEDFEFYSSTSKGAIQGYGYEFHKKNEYGPRILRFADVKSFSIHDVALVDSPAFHFSIDTCSDGEVYNMAIHGGNRGGLDGIDVWGTNIHIHDVEVSNKDECVTVKNPSDHLLIENIFCNWSGGCAMGSLATDTDIHDIEYKNIYTQRSNQMYMFKSYGGSGTVNNVALKNFAGHSNAYTLDLDAQWSSMKPIAGDGILYTNMTFSGWSGTCADGHQRGPIKFNCPADVPCTDMQVDDFAVGSNKGDTVEHVCKNAYGSGACLKEGDGGAYTTTQTVDAASAATPTMDGEIENGLGLTVSIAIPTIRPSFFPGVAAISPRMADGAKAQATARVETSVPDEAETAANTSAVVDVTVPVSTVASLATSATADEVTSLAIPTALSSLIPEEHSSVDTDVKTSTTSKAIETTAPLSKSPSCKAKRRQSL</sequence>